<comment type="caution">
    <text evidence="4">The sequence shown here is derived from an EMBL/GenBank/DDBJ whole genome shotgun (WGS) entry which is preliminary data.</text>
</comment>
<sequence length="327" mass="37480">MDPNASHIIEVVDQKKSTKQRLDALDGQSTRLCVAVEAIEKKVETAEAEIRELNIQLEESRMMCAAMTDDVALLPDLREEMEAMRLQLQILQRAVGNGQAPAQEYAPRLKIPELRTYGGARDAKEVENFLFDMEQYFLATNIEEGARRVTTATMYLGGDAKLWWRTKYANIQANRVQIDTWDLLKEAIRTQFFPENVEYQARRALRELKHTGSIRDYVKTFSGHMLDIRDMSEKDKLFTFMEGLKPWARTELQRQKMADVSTAMGAAECFMDYQSEPRKKRLQVNSQSRGRGNRSFKPTSNTNGGERYSHHKGGHQGGYQGNHQGSY</sequence>
<dbReference type="Proteomes" id="UP001604336">
    <property type="component" value="Unassembled WGS sequence"/>
</dbReference>
<accession>A0ABD1QWF2</accession>
<keyword evidence="1" id="KW-0175">Coiled coil</keyword>
<keyword evidence="5" id="KW-1185">Reference proteome</keyword>
<evidence type="ECO:0000313" key="4">
    <source>
        <dbReference type="EMBL" id="KAL2480544.1"/>
    </source>
</evidence>
<feature type="region of interest" description="Disordered" evidence="2">
    <location>
        <begin position="277"/>
        <end position="327"/>
    </location>
</feature>
<dbReference type="AlphaFoldDB" id="A0ABD1QWF2"/>
<evidence type="ECO:0000256" key="2">
    <source>
        <dbReference type="SAM" id="MobiDB-lite"/>
    </source>
</evidence>
<evidence type="ECO:0000256" key="1">
    <source>
        <dbReference type="SAM" id="Coils"/>
    </source>
</evidence>
<feature type="coiled-coil region" evidence="1">
    <location>
        <begin position="36"/>
        <end position="94"/>
    </location>
</feature>
<reference evidence="5" key="1">
    <citation type="submission" date="2024-07" db="EMBL/GenBank/DDBJ databases">
        <title>Two chromosome-level genome assemblies of Korean endemic species Abeliophyllum distichum and Forsythia ovata (Oleaceae).</title>
        <authorList>
            <person name="Jang H."/>
        </authorList>
    </citation>
    <scope>NUCLEOTIDE SEQUENCE [LARGE SCALE GENOMIC DNA]</scope>
</reference>
<feature type="domain" description="Retrotransposon gag" evidence="3">
    <location>
        <begin position="152"/>
        <end position="246"/>
    </location>
</feature>
<dbReference type="Pfam" id="PF03732">
    <property type="entry name" value="Retrotrans_gag"/>
    <property type="match status" value="1"/>
</dbReference>
<dbReference type="InterPro" id="IPR005162">
    <property type="entry name" value="Retrotrans_gag_dom"/>
</dbReference>
<protein>
    <recommendedName>
        <fullName evidence="3">Retrotransposon gag domain-containing protein</fullName>
    </recommendedName>
</protein>
<evidence type="ECO:0000313" key="5">
    <source>
        <dbReference type="Proteomes" id="UP001604336"/>
    </source>
</evidence>
<evidence type="ECO:0000259" key="3">
    <source>
        <dbReference type="Pfam" id="PF03732"/>
    </source>
</evidence>
<gene>
    <name evidence="4" type="ORF">Adt_33510</name>
</gene>
<name>A0ABD1QWF2_9LAMI</name>
<organism evidence="4 5">
    <name type="scientific">Abeliophyllum distichum</name>
    <dbReference type="NCBI Taxonomy" id="126358"/>
    <lineage>
        <taxon>Eukaryota</taxon>
        <taxon>Viridiplantae</taxon>
        <taxon>Streptophyta</taxon>
        <taxon>Embryophyta</taxon>
        <taxon>Tracheophyta</taxon>
        <taxon>Spermatophyta</taxon>
        <taxon>Magnoliopsida</taxon>
        <taxon>eudicotyledons</taxon>
        <taxon>Gunneridae</taxon>
        <taxon>Pentapetalae</taxon>
        <taxon>asterids</taxon>
        <taxon>lamiids</taxon>
        <taxon>Lamiales</taxon>
        <taxon>Oleaceae</taxon>
        <taxon>Forsythieae</taxon>
        <taxon>Abeliophyllum</taxon>
    </lineage>
</organism>
<dbReference type="EMBL" id="JBFOLK010000010">
    <property type="protein sequence ID" value="KAL2480544.1"/>
    <property type="molecule type" value="Genomic_DNA"/>
</dbReference>
<proteinExistence type="predicted"/>
<feature type="compositionally biased region" description="Polar residues" evidence="2">
    <location>
        <begin position="283"/>
        <end position="304"/>
    </location>
</feature>